<keyword evidence="7" id="KW-0756">Sterol biosynthesis</keyword>
<feature type="domain" description="EXPERA" evidence="17">
    <location>
        <begin position="801"/>
        <end position="951"/>
    </location>
</feature>
<dbReference type="GO" id="GO:0005783">
    <property type="term" value="C:endoplasmic reticulum"/>
    <property type="evidence" value="ECO:0007669"/>
    <property type="project" value="TreeGrafter"/>
</dbReference>
<evidence type="ECO:0000256" key="11">
    <source>
        <dbReference type="ARBA" id="ARBA00023221"/>
    </source>
</evidence>
<feature type="compositionally biased region" description="Basic residues" evidence="14">
    <location>
        <begin position="725"/>
        <end position="735"/>
    </location>
</feature>
<accession>A0A7S4EDK9</accession>
<keyword evidence="10" id="KW-1207">Sterol metabolism</keyword>
<protein>
    <recommendedName>
        <fullName evidence="21">CRAL-TRIO domain-containing protein</fullName>
    </recommendedName>
</protein>
<keyword evidence="9 13" id="KW-0472">Membrane</keyword>
<feature type="transmembrane region" description="Helical" evidence="15">
    <location>
        <begin position="447"/>
        <end position="466"/>
    </location>
</feature>
<evidence type="ECO:0000256" key="1">
    <source>
        <dbReference type="ARBA" id="ARBA00004141"/>
    </source>
</evidence>
<dbReference type="Proteomes" id="UP000789595">
    <property type="component" value="Unassembled WGS sequence"/>
</dbReference>
<feature type="region of interest" description="Disordered" evidence="14">
    <location>
        <begin position="710"/>
        <end position="755"/>
    </location>
</feature>
<feature type="compositionally biased region" description="Basic and acidic residues" evidence="14">
    <location>
        <begin position="712"/>
        <end position="724"/>
    </location>
</feature>
<dbReference type="InterPro" id="IPR036273">
    <property type="entry name" value="CRAL/TRIO_N_dom_sf"/>
</dbReference>
<dbReference type="PROSITE" id="PS51751">
    <property type="entry name" value="EXPERA"/>
    <property type="match status" value="1"/>
</dbReference>
<evidence type="ECO:0000256" key="3">
    <source>
        <dbReference type="ARBA" id="ARBA00022516"/>
    </source>
</evidence>
<comment type="subcellular location">
    <subcellularLocation>
        <location evidence="1">Membrane</location>
        <topology evidence="1">Multi-pass membrane protein</topology>
    </subcellularLocation>
</comment>
<evidence type="ECO:0000256" key="2">
    <source>
        <dbReference type="ARBA" id="ARBA00008337"/>
    </source>
</evidence>
<keyword evidence="3" id="KW-0444">Lipid biosynthesis</keyword>
<dbReference type="GO" id="GO:0016126">
    <property type="term" value="P:sterol biosynthetic process"/>
    <property type="evidence" value="ECO:0007669"/>
    <property type="project" value="UniProtKB-KW"/>
</dbReference>
<keyword evidence="8" id="KW-0443">Lipid metabolism</keyword>
<name>A0A7S4EDK9_9STRA</name>
<dbReference type="Pfam" id="PF05241">
    <property type="entry name" value="EBP"/>
    <property type="match status" value="1"/>
</dbReference>
<keyword evidence="4 13" id="KW-0812">Transmembrane</keyword>
<evidence type="ECO:0000256" key="8">
    <source>
        <dbReference type="ARBA" id="ARBA00023098"/>
    </source>
</evidence>
<evidence type="ECO:0000256" key="9">
    <source>
        <dbReference type="ARBA" id="ARBA00023136"/>
    </source>
</evidence>
<evidence type="ECO:0000256" key="6">
    <source>
        <dbReference type="ARBA" id="ARBA00022989"/>
    </source>
</evidence>
<evidence type="ECO:0000313" key="19">
    <source>
        <dbReference type="EMBL" id="CAH0370366.1"/>
    </source>
</evidence>
<dbReference type="PANTHER" id="PTHR14207:SF0">
    <property type="entry name" value="3-BETA-HYDROXYSTEROID-DELTA(8),DELTA(7)-ISOMERASE"/>
    <property type="match status" value="1"/>
</dbReference>
<dbReference type="PANTHER" id="PTHR14207">
    <property type="entry name" value="STEROL ISOMERASE"/>
    <property type="match status" value="1"/>
</dbReference>
<dbReference type="EMBL" id="HBIW01025284">
    <property type="protein sequence ID" value="CAE0706321.1"/>
    <property type="molecule type" value="Transcribed_RNA"/>
</dbReference>
<feature type="domain" description="CRAL-TRIO" evidence="16">
    <location>
        <begin position="102"/>
        <end position="288"/>
    </location>
</feature>
<feature type="compositionally biased region" description="Basic and acidic residues" evidence="14">
    <location>
        <begin position="736"/>
        <end position="749"/>
    </location>
</feature>
<dbReference type="Pfam" id="PF00650">
    <property type="entry name" value="CRAL_TRIO"/>
    <property type="match status" value="1"/>
</dbReference>
<keyword evidence="12" id="KW-0413">Isomerase</keyword>
<reference evidence="19" key="2">
    <citation type="submission" date="2021-11" db="EMBL/GenBank/DDBJ databases">
        <authorList>
            <consortium name="Genoscope - CEA"/>
            <person name="William W."/>
        </authorList>
    </citation>
    <scope>NUCLEOTIDE SEQUENCE</scope>
</reference>
<dbReference type="InterPro" id="IPR033118">
    <property type="entry name" value="EXPERA"/>
</dbReference>
<evidence type="ECO:0000259" key="16">
    <source>
        <dbReference type="PROSITE" id="PS50191"/>
    </source>
</evidence>
<feature type="transmembrane region" description="Helical" evidence="15">
    <location>
        <begin position="895"/>
        <end position="913"/>
    </location>
</feature>
<dbReference type="SMART" id="SM00516">
    <property type="entry name" value="SEC14"/>
    <property type="match status" value="1"/>
</dbReference>
<dbReference type="CDD" id="cd00170">
    <property type="entry name" value="SEC14"/>
    <property type="match status" value="1"/>
</dbReference>
<evidence type="ECO:0000256" key="10">
    <source>
        <dbReference type="ARBA" id="ARBA00023166"/>
    </source>
</evidence>
<keyword evidence="20" id="KW-1185">Reference proteome</keyword>
<evidence type="ECO:0000259" key="17">
    <source>
        <dbReference type="PROSITE" id="PS51751"/>
    </source>
</evidence>
<dbReference type="SUPFAM" id="SSF46938">
    <property type="entry name" value="CRAL/TRIO N-terminal domain"/>
    <property type="match status" value="1"/>
</dbReference>
<evidence type="ECO:0008006" key="21">
    <source>
        <dbReference type="Google" id="ProtNLM"/>
    </source>
</evidence>
<dbReference type="EMBL" id="CAKKNE010000003">
    <property type="protein sequence ID" value="CAH0370366.1"/>
    <property type="molecule type" value="Genomic_DNA"/>
</dbReference>
<sequence>MPPPLQTYEDELRDRTALHMQVADLTQSQDFRRVYGIPDDTDDADAAWERDAILGRFSRARRGDVRAAAALLRNDMKWRAEHRVCELRSTSAAQVLGCDHNAPQTLAHYYQRRLLGVDAAGRVTLYQNYRTMLAKDLKRHIPLDTVLRFHVWEQERCASIADHIRRISRSRGDDGSLDFPAASTLAVLIDVGDMSITRHATRDFMAIIKEVARLDQDHFCERMGVCFILNAPGAFGLVWRIVRPWLAHETIRRIHVLHAKDDWRKVVSSKCGREILRNLDEGVDLDDAALDPALKLKKEKTPEAVAKMLVEHRDRLAELQMDPEHRSAAARARSAMALMRTPSELSSTEAGATTSVEMVRQASTIEQSSEGDLEAFADCVSPQLSPREAMRELREADERRSGKTVAWLATCLTRLVLLQVLATGTLFVLALIAIYSRFDWDPHLPEVGILLGVASVMFATLGYVGASRLNLGVLRVHATAQGLLTVAFLVLAIASLEVALGSSKGFFFSRAARASVRRHNLSVGLASLAELVIGVPQVASSILLRRRLSILLSSKGFDDVADARFALRVNAGVLVLLGLAGLSFASATVSYFVQHHLGASAFAPYMLLEGSIALLVIAAVAKWCSVQGTRVSAVSGYTKLARLGTVYFGTAAAVAVIVLINIGDKVRRKGVEKKSVEARATGLLLLLATCDAVVAAALLASADSARKLHASRVAEREKEQERRTILRNRRRARRRPSQEERRPSHEDRPGPSPLRAALRLVAEPGQLRDEDEDAIDDEVDISEAQFDDEEDPEDAPPLTRYERGAVAWGLFTGLIHIFLDGTFAVFNHLVSFENDQGRLQRPWFVEAWHLWGGVDKRYRKSDSFIVVQVAAMALVAGPACLIFAWATFERTVWRHALGVLVTTAQMWTLGLYFATEAHVDFEDTDRSDFVKFWLLFVGTTVIRFLLPVPVLWGSIKGVMRDAEFHHRWHLQYRQLSSSERKRALELEPALDDPL</sequence>
<evidence type="ECO:0000256" key="12">
    <source>
        <dbReference type="ARBA" id="ARBA00023235"/>
    </source>
</evidence>
<dbReference type="InterPro" id="IPR007905">
    <property type="entry name" value="EBP"/>
</dbReference>
<keyword evidence="5" id="KW-0752">Steroid biosynthesis</keyword>
<feature type="transmembrane region" description="Helical" evidence="15">
    <location>
        <begin position="805"/>
        <end position="826"/>
    </location>
</feature>
<gene>
    <name evidence="18" type="ORF">PCAL00307_LOCUS21772</name>
    <name evidence="19" type="ORF">PECAL_3P02460</name>
</gene>
<keyword evidence="11" id="KW-0753">Steroid metabolism</keyword>
<feature type="transmembrane region" description="Helical" evidence="15">
    <location>
        <begin position="645"/>
        <end position="663"/>
    </location>
</feature>
<dbReference type="GO" id="GO:0000247">
    <property type="term" value="F:C-8 sterol isomerase activity"/>
    <property type="evidence" value="ECO:0007669"/>
    <property type="project" value="TreeGrafter"/>
</dbReference>
<evidence type="ECO:0000256" key="13">
    <source>
        <dbReference type="PROSITE-ProRule" id="PRU01087"/>
    </source>
</evidence>
<feature type="transmembrane region" description="Helical" evidence="15">
    <location>
        <begin position="478"/>
        <end position="501"/>
    </location>
</feature>
<dbReference type="GO" id="GO:0016020">
    <property type="term" value="C:membrane"/>
    <property type="evidence" value="ECO:0007669"/>
    <property type="project" value="UniProtKB-SubCell"/>
</dbReference>
<dbReference type="InterPro" id="IPR036865">
    <property type="entry name" value="CRAL-TRIO_dom_sf"/>
</dbReference>
<dbReference type="AlphaFoldDB" id="A0A7S4EDK9"/>
<evidence type="ECO:0000256" key="4">
    <source>
        <dbReference type="ARBA" id="ARBA00022692"/>
    </source>
</evidence>
<reference evidence="18" key="1">
    <citation type="submission" date="2021-01" db="EMBL/GenBank/DDBJ databases">
        <authorList>
            <person name="Corre E."/>
            <person name="Pelletier E."/>
            <person name="Niang G."/>
            <person name="Scheremetjew M."/>
            <person name="Finn R."/>
            <person name="Kale V."/>
            <person name="Holt S."/>
            <person name="Cochrane G."/>
            <person name="Meng A."/>
            <person name="Brown T."/>
            <person name="Cohen L."/>
        </authorList>
    </citation>
    <scope>NUCLEOTIDE SEQUENCE</scope>
    <source>
        <strain evidence="18">CCMP1756</strain>
    </source>
</reference>
<feature type="transmembrane region" description="Helical" evidence="15">
    <location>
        <begin position="933"/>
        <end position="952"/>
    </location>
</feature>
<proteinExistence type="inferred from homology"/>
<feature type="transmembrane region" description="Helical" evidence="15">
    <location>
        <begin position="405"/>
        <end position="435"/>
    </location>
</feature>
<feature type="transmembrane region" description="Helical" evidence="15">
    <location>
        <begin position="683"/>
        <end position="702"/>
    </location>
</feature>
<evidence type="ECO:0000313" key="18">
    <source>
        <dbReference type="EMBL" id="CAE0706321.1"/>
    </source>
</evidence>
<keyword evidence="6 13" id="KW-1133">Transmembrane helix</keyword>
<dbReference type="GO" id="GO:0047750">
    <property type="term" value="F:cholestenol delta-isomerase activity"/>
    <property type="evidence" value="ECO:0007669"/>
    <property type="project" value="InterPro"/>
</dbReference>
<dbReference type="SUPFAM" id="SSF52087">
    <property type="entry name" value="CRAL/TRIO domain"/>
    <property type="match status" value="1"/>
</dbReference>
<comment type="similarity">
    <text evidence="2">Belongs to the EBP family.</text>
</comment>
<evidence type="ECO:0000256" key="5">
    <source>
        <dbReference type="ARBA" id="ARBA00022955"/>
    </source>
</evidence>
<organism evidence="18">
    <name type="scientific">Pelagomonas calceolata</name>
    <dbReference type="NCBI Taxonomy" id="35677"/>
    <lineage>
        <taxon>Eukaryota</taxon>
        <taxon>Sar</taxon>
        <taxon>Stramenopiles</taxon>
        <taxon>Ochrophyta</taxon>
        <taxon>Pelagophyceae</taxon>
        <taxon>Pelagomonadales</taxon>
        <taxon>Pelagomonadaceae</taxon>
        <taxon>Pelagomonas</taxon>
    </lineage>
</organism>
<feature type="transmembrane region" description="Helical" evidence="15">
    <location>
        <begin position="565"/>
        <end position="593"/>
    </location>
</feature>
<evidence type="ECO:0000256" key="7">
    <source>
        <dbReference type="ARBA" id="ARBA00023011"/>
    </source>
</evidence>
<dbReference type="OrthoDB" id="203812at2759"/>
<dbReference type="GO" id="GO:0004769">
    <property type="term" value="F:steroid Delta-isomerase activity"/>
    <property type="evidence" value="ECO:0007669"/>
    <property type="project" value="TreeGrafter"/>
</dbReference>
<dbReference type="PROSITE" id="PS50191">
    <property type="entry name" value="CRAL_TRIO"/>
    <property type="match status" value="1"/>
</dbReference>
<evidence type="ECO:0000256" key="15">
    <source>
        <dbReference type="SAM" id="Phobius"/>
    </source>
</evidence>
<dbReference type="InterPro" id="IPR001251">
    <property type="entry name" value="CRAL-TRIO_dom"/>
</dbReference>
<dbReference type="Gene3D" id="3.40.525.10">
    <property type="entry name" value="CRAL-TRIO lipid binding domain"/>
    <property type="match status" value="1"/>
</dbReference>
<feature type="transmembrane region" description="Helical" evidence="15">
    <location>
        <begin position="605"/>
        <end position="624"/>
    </location>
</feature>
<evidence type="ECO:0000256" key="14">
    <source>
        <dbReference type="SAM" id="MobiDB-lite"/>
    </source>
</evidence>
<feature type="transmembrane region" description="Helical" evidence="15">
    <location>
        <begin position="865"/>
        <end position="888"/>
    </location>
</feature>
<evidence type="ECO:0000313" key="20">
    <source>
        <dbReference type="Proteomes" id="UP000789595"/>
    </source>
</evidence>